<dbReference type="Proteomes" id="UP001153636">
    <property type="component" value="Chromosome 1"/>
</dbReference>
<name>A0A9P0G657_9CUCU</name>
<accession>A0A9P0G657</accession>
<keyword evidence="2" id="KW-1185">Reference proteome</keyword>
<evidence type="ECO:0000313" key="1">
    <source>
        <dbReference type="EMBL" id="CAH1099411.1"/>
    </source>
</evidence>
<dbReference type="OrthoDB" id="6725378at2759"/>
<gene>
    <name evidence="1" type="ORF">PSYICH_LOCUS971</name>
</gene>
<proteinExistence type="predicted"/>
<organism evidence="1 2">
    <name type="scientific">Psylliodes chrysocephalus</name>
    <dbReference type="NCBI Taxonomy" id="3402493"/>
    <lineage>
        <taxon>Eukaryota</taxon>
        <taxon>Metazoa</taxon>
        <taxon>Ecdysozoa</taxon>
        <taxon>Arthropoda</taxon>
        <taxon>Hexapoda</taxon>
        <taxon>Insecta</taxon>
        <taxon>Pterygota</taxon>
        <taxon>Neoptera</taxon>
        <taxon>Endopterygota</taxon>
        <taxon>Coleoptera</taxon>
        <taxon>Polyphaga</taxon>
        <taxon>Cucujiformia</taxon>
        <taxon>Chrysomeloidea</taxon>
        <taxon>Chrysomelidae</taxon>
        <taxon>Galerucinae</taxon>
        <taxon>Alticini</taxon>
        <taxon>Psylliodes</taxon>
    </lineage>
</organism>
<reference evidence="1" key="1">
    <citation type="submission" date="2022-01" db="EMBL/GenBank/DDBJ databases">
        <authorList>
            <person name="King R."/>
        </authorList>
    </citation>
    <scope>NUCLEOTIDE SEQUENCE</scope>
</reference>
<sequence length="140" mass="16110">MPRAKYLKCDVSLTKEDKVKNCDSCVDPFHLEECSGLCASEVRAIVLQKRENFFFCDECVFAFKKSPCSSTRLTDALVPPEFPFISSPTVYLQPSNDFNDVHQSFEQFLYDALIEHIVCETNEYQIKRNSRTGHLQLLTN</sequence>
<protein>
    <submittedName>
        <fullName evidence="1">Uncharacterized protein</fullName>
    </submittedName>
</protein>
<dbReference type="EMBL" id="OV651813">
    <property type="protein sequence ID" value="CAH1099411.1"/>
    <property type="molecule type" value="Genomic_DNA"/>
</dbReference>
<evidence type="ECO:0000313" key="2">
    <source>
        <dbReference type="Proteomes" id="UP001153636"/>
    </source>
</evidence>
<dbReference type="AlphaFoldDB" id="A0A9P0G657"/>